<gene>
    <name evidence="2" type="ORF">A4R35_09780</name>
</gene>
<feature type="region of interest" description="Disordered" evidence="1">
    <location>
        <begin position="118"/>
        <end position="137"/>
    </location>
</feature>
<accession>A0A328VNS7</accession>
<keyword evidence="3" id="KW-1185">Reference proteome</keyword>
<feature type="region of interest" description="Disordered" evidence="1">
    <location>
        <begin position="177"/>
        <end position="203"/>
    </location>
</feature>
<evidence type="ECO:0000313" key="2">
    <source>
        <dbReference type="EMBL" id="RAQ95825.1"/>
    </source>
</evidence>
<dbReference type="EMBL" id="MCIF01000002">
    <property type="protein sequence ID" value="RAQ95825.1"/>
    <property type="molecule type" value="Genomic_DNA"/>
</dbReference>
<protein>
    <submittedName>
        <fullName evidence="2">Uncharacterized protein</fullName>
    </submittedName>
</protein>
<dbReference type="Proteomes" id="UP000248706">
    <property type="component" value="Unassembled WGS sequence"/>
</dbReference>
<evidence type="ECO:0000256" key="1">
    <source>
        <dbReference type="SAM" id="MobiDB-lite"/>
    </source>
</evidence>
<organism evidence="2 3">
    <name type="scientific">Thermogemmatispora tikiterensis</name>
    <dbReference type="NCBI Taxonomy" id="1825093"/>
    <lineage>
        <taxon>Bacteria</taxon>
        <taxon>Bacillati</taxon>
        <taxon>Chloroflexota</taxon>
        <taxon>Ktedonobacteria</taxon>
        <taxon>Thermogemmatisporales</taxon>
        <taxon>Thermogemmatisporaceae</taxon>
        <taxon>Thermogemmatispora</taxon>
    </lineage>
</organism>
<comment type="caution">
    <text evidence="2">The sequence shown here is derived from an EMBL/GenBank/DDBJ whole genome shotgun (WGS) entry which is preliminary data.</text>
</comment>
<reference evidence="2 3" key="1">
    <citation type="submission" date="2016-08" db="EMBL/GenBank/DDBJ databases">
        <title>Analysis of Carbohydrate Active Enzymes in Thermogemmatispora T81 Reveals Carbohydrate Degradation Ability.</title>
        <authorList>
            <person name="Tomazini A."/>
            <person name="Lal S."/>
            <person name="Stott M."/>
            <person name="Henrissat B."/>
            <person name="Polikarpov I."/>
            <person name="Sparling R."/>
            <person name="Levin D.B."/>
        </authorList>
    </citation>
    <scope>NUCLEOTIDE SEQUENCE [LARGE SCALE GENOMIC DNA]</scope>
    <source>
        <strain evidence="2 3">T81</strain>
    </source>
</reference>
<dbReference type="AlphaFoldDB" id="A0A328VNS7"/>
<name>A0A328VNS7_9CHLR</name>
<evidence type="ECO:0000313" key="3">
    <source>
        <dbReference type="Proteomes" id="UP000248706"/>
    </source>
</evidence>
<sequence length="203" mass="21506">MKEGSRLPIPATGRRARVQGDVDAHHEGMRKEGVHLESPDAGAGAHIQDGAGALRSERGQGVVAQSAIQGMVLIVEPLILEGIFGQQRGHALQIAALGEGGRRPVLGGCAHRRCRHDHGGGSGGRLDSAAPAEKMTPEGHISTPFVEQWTSSHQEERIARQRRPPCGQERGRWPMPAWAGKPPLAVPAVGGSGDRATVTQEHL</sequence>
<proteinExistence type="predicted"/>